<gene>
    <name evidence="4" type="primary">LOC136075328</name>
</gene>
<evidence type="ECO:0000313" key="4">
    <source>
        <dbReference type="RefSeq" id="XP_065644194.1"/>
    </source>
</evidence>
<dbReference type="GeneID" id="136075328"/>
<name>A0ABM4B5S0_HYDVU</name>
<accession>A0ABM4B5S0</accession>
<evidence type="ECO:0000256" key="1">
    <source>
        <dbReference type="ARBA" id="ARBA00023125"/>
    </source>
</evidence>
<evidence type="ECO:0000259" key="2">
    <source>
        <dbReference type="PROSITE" id="PS51253"/>
    </source>
</evidence>
<dbReference type="Pfam" id="PF03184">
    <property type="entry name" value="DDE_1"/>
    <property type="match status" value="1"/>
</dbReference>
<dbReference type="InterPro" id="IPR050863">
    <property type="entry name" value="CenT-Element_Derived"/>
</dbReference>
<dbReference type="Pfam" id="PF03221">
    <property type="entry name" value="HTH_Tnp_Tc5"/>
    <property type="match status" value="1"/>
</dbReference>
<dbReference type="PROSITE" id="PS51253">
    <property type="entry name" value="HTH_CENPB"/>
    <property type="match status" value="1"/>
</dbReference>
<evidence type="ECO:0000313" key="3">
    <source>
        <dbReference type="Proteomes" id="UP001652625"/>
    </source>
</evidence>
<protein>
    <submittedName>
        <fullName evidence="4">Uncharacterized protein LOC136075328</fullName>
    </submittedName>
</protein>
<reference evidence="3" key="1">
    <citation type="submission" date="2025-05" db="UniProtKB">
        <authorList>
            <consortium name="RefSeq"/>
        </authorList>
    </citation>
    <scope>NUCLEOTIDE SEQUENCE [LARGE SCALE GENOMIC DNA]</scope>
</reference>
<dbReference type="InterPro" id="IPR006600">
    <property type="entry name" value="HTH_CenpB_DNA-bd_dom"/>
</dbReference>
<sequence>MPRSKIGVFRKKISEMDMLNAVNFVLQQKMSLSEAVRHCNIKKSTLIYQLKQFKKSGSCEYLYSHTKPKTVFSTEEELILVNYLADAANMHYGLTLKQIRSFAYEYALANHKKIETSWMKNKCAGEQWLRDFRKRYNNKLSLRKPQPTSLGRSSAFNRETVRIVYKNYKNVLERYHFDPSNIWNCDETGITTVHVPPKILAPKGKKRIGSITSAERGNNVTMIAAINATVNNIPPLLVFPRAKFKDYMLNNCPPGSVGAANKSGWSNEVIFVQFLEHFISNVRPSIKKPVLLLMDNHESHVNISVIELAKKSGIVLMTFHPHTTHKMQPLDRGVFGPFKTFYNNAMNNWMISPGNAGKPVTIYDISYLVGQAYPHAFVPNNIINSFKCTGFYPFNENIFTDIDFLAANVTDRPIVNTEACLSNEIIDVKTAPSSVPSTSSIVLGEIPTVSLPNNLKRPLQAKEKKWQSRLFLVSLTCLNDESSNEIDFGVNILDNESEIVSGDFLIVKLAGKKCFRFYVAEVLEVVGIVYKIKYLKKSGDFCNKFIREDDNLYDLELKDIIMKLPPPSIGHGSSKRQYLMFDVDLTICNS</sequence>
<organism evidence="3 4">
    <name type="scientific">Hydra vulgaris</name>
    <name type="common">Hydra</name>
    <name type="synonym">Hydra attenuata</name>
    <dbReference type="NCBI Taxonomy" id="6087"/>
    <lineage>
        <taxon>Eukaryota</taxon>
        <taxon>Metazoa</taxon>
        <taxon>Cnidaria</taxon>
        <taxon>Hydrozoa</taxon>
        <taxon>Hydroidolina</taxon>
        <taxon>Anthoathecata</taxon>
        <taxon>Aplanulata</taxon>
        <taxon>Hydridae</taxon>
        <taxon>Hydra</taxon>
    </lineage>
</organism>
<reference evidence="4" key="2">
    <citation type="submission" date="2025-08" db="UniProtKB">
        <authorList>
            <consortium name="RefSeq"/>
        </authorList>
    </citation>
    <scope>IDENTIFICATION</scope>
</reference>
<keyword evidence="3" id="KW-1185">Reference proteome</keyword>
<feature type="domain" description="HTH CENPB-type" evidence="2">
    <location>
        <begin position="64"/>
        <end position="142"/>
    </location>
</feature>
<dbReference type="PANTHER" id="PTHR19303">
    <property type="entry name" value="TRANSPOSON"/>
    <property type="match status" value="1"/>
</dbReference>
<keyword evidence="1" id="KW-0238">DNA-binding</keyword>
<dbReference type="RefSeq" id="XP_065644194.1">
    <property type="nucleotide sequence ID" value="XM_065788122.1"/>
</dbReference>
<dbReference type="PANTHER" id="PTHR19303:SF74">
    <property type="entry name" value="POGO TRANSPOSABLE ELEMENT WITH KRAB DOMAIN"/>
    <property type="match status" value="1"/>
</dbReference>
<dbReference type="Proteomes" id="UP001652625">
    <property type="component" value="Chromosome 01"/>
</dbReference>
<proteinExistence type="predicted"/>
<dbReference type="InterPro" id="IPR004875">
    <property type="entry name" value="DDE_SF_endonuclease_dom"/>
</dbReference>